<proteinExistence type="inferred from homology"/>
<dbReference type="InterPro" id="IPR002745">
    <property type="entry name" value="Ptrans_KptA/Tpt1"/>
</dbReference>
<comment type="similarity">
    <text evidence="2">Belongs to the KptA/TPT1 family.</text>
</comment>
<evidence type="ECO:0000256" key="4">
    <source>
        <dbReference type="ARBA" id="ARBA00022679"/>
    </source>
</evidence>
<dbReference type="Gene3D" id="3.20.170.30">
    <property type="match status" value="1"/>
</dbReference>
<evidence type="ECO:0000256" key="2">
    <source>
        <dbReference type="ARBA" id="ARBA00009836"/>
    </source>
</evidence>
<dbReference type="SUPFAM" id="SSF56399">
    <property type="entry name" value="ADP-ribosylation"/>
    <property type="match status" value="1"/>
</dbReference>
<dbReference type="EC" id="2.7.1.160" evidence="3"/>
<name>A0A0C2SQK1_AMAMK</name>
<accession>A0A0C2SQK1</accession>
<dbReference type="FunCoup" id="A0A0C2SQK1">
    <property type="interactions" value="32"/>
</dbReference>
<dbReference type="GO" id="GO:0006388">
    <property type="term" value="P:tRNA splicing, via endonucleolytic cleavage and ligation"/>
    <property type="evidence" value="ECO:0007669"/>
    <property type="project" value="TreeGrafter"/>
</dbReference>
<dbReference type="AlphaFoldDB" id="A0A0C2SQK1"/>
<dbReference type="InterPro" id="IPR042081">
    <property type="entry name" value="RNA_2'-PTrans_C"/>
</dbReference>
<dbReference type="InterPro" id="IPR042080">
    <property type="entry name" value="RNA_2'-PTrans_N"/>
</dbReference>
<reference evidence="7 8" key="1">
    <citation type="submission" date="2014-04" db="EMBL/GenBank/DDBJ databases">
        <title>Evolutionary Origins and Diversification of the Mycorrhizal Mutualists.</title>
        <authorList>
            <consortium name="DOE Joint Genome Institute"/>
            <consortium name="Mycorrhizal Genomics Consortium"/>
            <person name="Kohler A."/>
            <person name="Kuo A."/>
            <person name="Nagy L.G."/>
            <person name="Floudas D."/>
            <person name="Copeland A."/>
            <person name="Barry K.W."/>
            <person name="Cichocki N."/>
            <person name="Veneault-Fourrey C."/>
            <person name="LaButti K."/>
            <person name="Lindquist E.A."/>
            <person name="Lipzen A."/>
            <person name="Lundell T."/>
            <person name="Morin E."/>
            <person name="Murat C."/>
            <person name="Riley R."/>
            <person name="Ohm R."/>
            <person name="Sun H."/>
            <person name="Tunlid A."/>
            <person name="Henrissat B."/>
            <person name="Grigoriev I.V."/>
            <person name="Hibbett D.S."/>
            <person name="Martin F."/>
        </authorList>
    </citation>
    <scope>NUCLEOTIDE SEQUENCE [LARGE SCALE GENOMIC DNA]</scope>
    <source>
        <strain evidence="7 8">Koide BX008</strain>
    </source>
</reference>
<dbReference type="HOGENOM" id="CLU_052998_1_1_1"/>
<dbReference type="PANTHER" id="PTHR12684">
    <property type="entry name" value="PUTATIVE PHOSPHOTRANSFERASE"/>
    <property type="match status" value="1"/>
</dbReference>
<dbReference type="Proteomes" id="UP000054549">
    <property type="component" value="Unassembled WGS sequence"/>
</dbReference>
<keyword evidence="8" id="KW-1185">Reference proteome</keyword>
<evidence type="ECO:0000256" key="5">
    <source>
        <dbReference type="ARBA" id="ARBA00023027"/>
    </source>
</evidence>
<sequence length="236" mass="25944">MIKDTPEVRLSKTISWLLRHGAKSEGLAMRTDGCVKVEDLLANPKIKSQNVDFARLQAIVTADAKQRYALLSEPAAEEEGRAEETWWIKANQGHSITTVEVEMKSILSIKDIPSACAVHGTSMAAWKSIAIQGLSKMKRNHIHLAQGVSDDNVISGMRRSSQVFIYVDVQKAIDAGIKFFLSDNGVVLTSGDETGFLKPEYFDRVVTAKNEVLLERSTTSDNVVQPIVQGTSEISI</sequence>
<dbReference type="PANTHER" id="PTHR12684:SF2">
    <property type="entry name" value="TRNA 2'-PHOSPHOTRANSFERASE 1"/>
    <property type="match status" value="1"/>
</dbReference>
<dbReference type="STRING" id="946122.A0A0C2SQK1"/>
<keyword evidence="5" id="KW-0520">NAD</keyword>
<keyword evidence="4" id="KW-0808">Transferase</keyword>
<evidence type="ECO:0000256" key="1">
    <source>
        <dbReference type="ARBA" id="ARBA00003343"/>
    </source>
</evidence>
<comment type="function">
    <text evidence="1">Catalyzes the last step of tRNA splicing, the transfer of the splice junction 2'-phosphate from ligated tRNA to NAD to produce ADP-ribose 1''-2'' cyclic phosphate.</text>
</comment>
<dbReference type="OrthoDB" id="419694at2759"/>
<dbReference type="EMBL" id="KN818241">
    <property type="protein sequence ID" value="KIL65540.1"/>
    <property type="molecule type" value="Genomic_DNA"/>
</dbReference>
<organism evidence="7 8">
    <name type="scientific">Amanita muscaria (strain Koide BX008)</name>
    <dbReference type="NCBI Taxonomy" id="946122"/>
    <lineage>
        <taxon>Eukaryota</taxon>
        <taxon>Fungi</taxon>
        <taxon>Dikarya</taxon>
        <taxon>Basidiomycota</taxon>
        <taxon>Agaricomycotina</taxon>
        <taxon>Agaricomycetes</taxon>
        <taxon>Agaricomycetidae</taxon>
        <taxon>Agaricales</taxon>
        <taxon>Pluteineae</taxon>
        <taxon>Amanitaceae</taxon>
        <taxon>Amanita</taxon>
    </lineage>
</organism>
<evidence type="ECO:0000256" key="6">
    <source>
        <dbReference type="ARBA" id="ARBA00047949"/>
    </source>
</evidence>
<evidence type="ECO:0000313" key="7">
    <source>
        <dbReference type="EMBL" id="KIL65540.1"/>
    </source>
</evidence>
<dbReference type="GO" id="GO:0000215">
    <property type="term" value="F:tRNA 2'-phosphotransferase activity"/>
    <property type="evidence" value="ECO:0007669"/>
    <property type="project" value="UniProtKB-EC"/>
</dbReference>
<dbReference type="InParanoid" id="A0A0C2SQK1"/>
<dbReference type="Gene3D" id="1.10.10.970">
    <property type="entry name" value="RNA 2'-phosphotransferase, Tpt1/KptA family, N-terminal domain"/>
    <property type="match status" value="1"/>
</dbReference>
<evidence type="ECO:0000313" key="8">
    <source>
        <dbReference type="Proteomes" id="UP000054549"/>
    </source>
</evidence>
<gene>
    <name evidence="7" type="ORF">M378DRAFT_76750</name>
</gene>
<dbReference type="Pfam" id="PF01885">
    <property type="entry name" value="PTS_2-RNA"/>
    <property type="match status" value="1"/>
</dbReference>
<protein>
    <recommendedName>
        <fullName evidence="3">2'-phosphotransferase</fullName>
        <ecNumber evidence="3">2.7.1.160</ecNumber>
    </recommendedName>
</protein>
<evidence type="ECO:0000256" key="3">
    <source>
        <dbReference type="ARBA" id="ARBA00012007"/>
    </source>
</evidence>
<comment type="catalytic activity">
    <reaction evidence="6">
        <text>2'-phospho-[ligated tRNA] + NAD(+) = mature tRNA + ADP-alpha-D-ribose 1'',2''-cyclic phosphate + nicotinamide</text>
        <dbReference type="Rhea" id="RHEA:23324"/>
        <dbReference type="Rhea" id="RHEA-COMP:11106"/>
        <dbReference type="Rhea" id="RHEA-COMP:11107"/>
        <dbReference type="ChEBI" id="CHEBI:17154"/>
        <dbReference type="ChEBI" id="CHEBI:57540"/>
        <dbReference type="ChEBI" id="CHEBI:76596"/>
        <dbReference type="ChEBI" id="CHEBI:82883"/>
        <dbReference type="ChEBI" id="CHEBI:85027"/>
        <dbReference type="EC" id="2.7.1.160"/>
    </reaction>
</comment>